<dbReference type="InterPro" id="IPR011547">
    <property type="entry name" value="SLC26A/SulP_dom"/>
</dbReference>
<dbReference type="Proteomes" id="UP000242525">
    <property type="component" value="Unassembled WGS sequence"/>
</dbReference>
<feature type="transmembrane region" description="Helical" evidence="6">
    <location>
        <begin position="400"/>
        <end position="420"/>
    </location>
</feature>
<keyword evidence="10" id="KW-1185">Reference proteome</keyword>
<name>A0A0J9XKP5_GEOCN</name>
<feature type="transmembrane region" description="Helical" evidence="6">
    <location>
        <begin position="470"/>
        <end position="492"/>
    </location>
</feature>
<feature type="transmembrane region" description="Helical" evidence="6">
    <location>
        <begin position="432"/>
        <end position="450"/>
    </location>
</feature>
<dbReference type="InterPro" id="IPR000595">
    <property type="entry name" value="cNMP-bd_dom"/>
</dbReference>
<feature type="compositionally biased region" description="Low complexity" evidence="5">
    <location>
        <begin position="926"/>
        <end position="936"/>
    </location>
</feature>
<dbReference type="AlphaFoldDB" id="A0A0J9XKP5"/>
<dbReference type="InterPro" id="IPR036513">
    <property type="entry name" value="STAS_dom_sf"/>
</dbReference>
<dbReference type="SMART" id="SM00100">
    <property type="entry name" value="cNMP"/>
    <property type="match status" value="1"/>
</dbReference>
<comment type="caution">
    <text evidence="9">The sequence shown here is derived from an EMBL/GenBank/DDBJ whole genome shotgun (WGS) entry which is preliminary data.</text>
</comment>
<feature type="region of interest" description="Disordered" evidence="5">
    <location>
        <begin position="1"/>
        <end position="60"/>
    </location>
</feature>
<evidence type="ECO:0000313" key="9">
    <source>
        <dbReference type="EMBL" id="CDO57672.1"/>
    </source>
</evidence>
<feature type="region of interest" description="Disordered" evidence="5">
    <location>
        <begin position="926"/>
        <end position="946"/>
    </location>
</feature>
<dbReference type="InterPro" id="IPR052706">
    <property type="entry name" value="Membrane-Transporter-like"/>
</dbReference>
<dbReference type="Pfam" id="PF00027">
    <property type="entry name" value="cNMP_binding"/>
    <property type="match status" value="1"/>
</dbReference>
<evidence type="ECO:0000259" key="7">
    <source>
        <dbReference type="PROSITE" id="PS50042"/>
    </source>
</evidence>
<evidence type="ECO:0000256" key="2">
    <source>
        <dbReference type="ARBA" id="ARBA00022692"/>
    </source>
</evidence>
<dbReference type="Pfam" id="PF01740">
    <property type="entry name" value="STAS"/>
    <property type="match status" value="1"/>
</dbReference>
<dbReference type="CDD" id="cd07042">
    <property type="entry name" value="STAS_SulP_like_sulfate_transporter"/>
    <property type="match status" value="1"/>
</dbReference>
<feature type="transmembrane region" description="Helical" evidence="6">
    <location>
        <begin position="695"/>
        <end position="726"/>
    </location>
</feature>
<feature type="transmembrane region" description="Helical" evidence="6">
    <location>
        <begin position="569"/>
        <end position="590"/>
    </location>
</feature>
<dbReference type="GO" id="GO:0016020">
    <property type="term" value="C:membrane"/>
    <property type="evidence" value="ECO:0007669"/>
    <property type="project" value="UniProtKB-SubCell"/>
</dbReference>
<evidence type="ECO:0000256" key="6">
    <source>
        <dbReference type="SAM" id="Phobius"/>
    </source>
</evidence>
<feature type="domain" description="Cyclic nucleotide-binding" evidence="7">
    <location>
        <begin position="1019"/>
        <end position="1104"/>
    </location>
</feature>
<dbReference type="Pfam" id="PF00916">
    <property type="entry name" value="Sulfate_transp"/>
    <property type="match status" value="1"/>
</dbReference>
<sequence>MDQSSSVGPSRRRESLSSAFYGRQAMQPSTARTNSNQPTGDASFNNRRMSESFGTQSVRNSTRSYVHGSIYSGQDPVVNPAFSSLREQTAGLASFALEQDLLGQNDVSPMPPRRGSIITSDSARPHGESSPSRFLHGSSFGSSNTEEWPVTNAPIYPHRGGSTIPESFKQKAAGFFDGSPGLYNASNHLTQTSDPNDQQNANDQSPLIREAGAHSPSSGFAEFMDSSNTGNGLSPYTSRLSRQPNLSPHLEYHTFKNPSEEPNHYFTSFRPVSWSKRARQWAAGTVSGENFLDQCVKRPLGYIPSVILGVLLNILDGLSYGMILFPLTQPIFAGLGPAGLSMFYVSCVISQLVYSLGASAFQSGVGSEMIEVVPFFHSMAATIIMQVGEDNPKAVVATTILAYALSSIVTGLVFFMLGYAKLGSLAGFFPRHILVGCIGGVGWFLMVTGFEVSSRINGDLEYNWETLKFLIEGATLLKWGIPLALALLLVFAQKYTHHPLLVPSYFIVVFALFHVVVALVPSLTLQDARDAGWLFQGPTTSEPWWSFYKLYDFTAVDYMALFRTIPAMFALTFFGILHVPINVPALAASIGEDNIDVDRELIAHGISNALSGLMGSIQNYLVYTNSVLFIKSGADSRLSGVMLAVATFGVMLAGPDVIGFIPVMVVGALIFLLGIELLMEALLDTYGRVSRFEYFTIVAIVVTMGAVEFVTGIIVGIVLACVSFVIQASQRSAIKATYTGAVARSTVRRNAAQQRFLGEVGNQIFVLKLSGSIFFGTIVRIEKSVRDLLDDVYFKQKPIRYLVLDISNVTEIDFSAAEAFARIKRLLDAKNVFMLIAGATNDGGMTEALHAVGLLKRSYVTAGSSNAGFADIESQQFQDEDDDPLQVRLFPNLNSALEWSENEFLKDYYKKRDLIKSIYLDQQKQQRQQRRQMIQQTPSKSSSAELDIPHGAFVSNGDHPVGSPRVAFLQQIVDKTVLEDPQVNTSKWQHFKQPLPLLIQTFQGLSNKCETFWFHASDYFVKEEIKAGTVLYSSESEPSGFYIVESGILRADYELEQGEIYETVLAGTTCGELPFFSETTRTATVTAEVDTIVWKLDRQAWENLRKNPDIGQEMAQEFYKIALKLTVERFTSVMAYILISSTR</sequence>
<dbReference type="EMBL" id="CCBN010000024">
    <property type="protein sequence ID" value="CDO57672.1"/>
    <property type="molecule type" value="Genomic_DNA"/>
</dbReference>
<evidence type="ECO:0000256" key="5">
    <source>
        <dbReference type="SAM" id="MobiDB-lite"/>
    </source>
</evidence>
<feature type="compositionally biased region" description="Polar residues" evidence="5">
    <location>
        <begin position="184"/>
        <end position="203"/>
    </location>
</feature>
<evidence type="ECO:0000259" key="8">
    <source>
        <dbReference type="PROSITE" id="PS50801"/>
    </source>
</evidence>
<proteinExistence type="predicted"/>
<feature type="domain" description="STAS" evidence="8">
    <location>
        <begin position="764"/>
        <end position="900"/>
    </location>
</feature>
<feature type="transmembrane region" description="Helical" evidence="6">
    <location>
        <begin position="504"/>
        <end position="524"/>
    </location>
</feature>
<keyword evidence="4 6" id="KW-0472">Membrane</keyword>
<dbReference type="InterPro" id="IPR014710">
    <property type="entry name" value="RmlC-like_jellyroll"/>
</dbReference>
<dbReference type="OrthoDB" id="409725at2759"/>
<dbReference type="PROSITE" id="PS50801">
    <property type="entry name" value="STAS"/>
    <property type="match status" value="1"/>
</dbReference>
<reference evidence="9" key="1">
    <citation type="submission" date="2014-03" db="EMBL/GenBank/DDBJ databases">
        <authorList>
            <person name="Casaregola S."/>
        </authorList>
    </citation>
    <scope>NUCLEOTIDE SEQUENCE [LARGE SCALE GENOMIC DNA]</scope>
    <source>
        <strain evidence="9">CLIB 918</strain>
    </source>
</reference>
<keyword evidence="2 6" id="KW-0812">Transmembrane</keyword>
<feature type="transmembrane region" description="Helical" evidence="6">
    <location>
        <begin position="306"/>
        <end position="325"/>
    </location>
</feature>
<dbReference type="Gene3D" id="3.30.750.24">
    <property type="entry name" value="STAS domain"/>
    <property type="match status" value="1"/>
</dbReference>
<keyword evidence="3 6" id="KW-1133">Transmembrane helix</keyword>
<gene>
    <name evidence="9" type="ORF">BN980_GECA24s00373g</name>
</gene>
<feature type="compositionally biased region" description="Polar residues" evidence="5">
    <location>
        <begin position="26"/>
        <end position="60"/>
    </location>
</feature>
<dbReference type="SUPFAM" id="SSF52091">
    <property type="entry name" value="SpoIIaa-like"/>
    <property type="match status" value="1"/>
</dbReference>
<feature type="region of interest" description="Disordered" evidence="5">
    <location>
        <begin position="118"/>
        <end position="146"/>
    </location>
</feature>
<evidence type="ECO:0000313" key="10">
    <source>
        <dbReference type="Proteomes" id="UP000242525"/>
    </source>
</evidence>
<dbReference type="InterPro" id="IPR018490">
    <property type="entry name" value="cNMP-bd_dom_sf"/>
</dbReference>
<evidence type="ECO:0000256" key="3">
    <source>
        <dbReference type="ARBA" id="ARBA00022989"/>
    </source>
</evidence>
<dbReference type="CDD" id="cd00038">
    <property type="entry name" value="CAP_ED"/>
    <property type="match status" value="1"/>
</dbReference>
<dbReference type="PROSITE" id="PS50042">
    <property type="entry name" value="CNMP_BINDING_3"/>
    <property type="match status" value="1"/>
</dbReference>
<dbReference type="STRING" id="1173061.A0A0J9XKP5"/>
<dbReference type="InterPro" id="IPR002645">
    <property type="entry name" value="STAS_dom"/>
</dbReference>
<feature type="transmembrane region" description="Helical" evidence="6">
    <location>
        <begin position="331"/>
        <end position="357"/>
    </location>
</feature>
<evidence type="ECO:0008006" key="11">
    <source>
        <dbReference type="Google" id="ProtNLM"/>
    </source>
</evidence>
<dbReference type="SUPFAM" id="SSF51206">
    <property type="entry name" value="cAMP-binding domain-like"/>
    <property type="match status" value="1"/>
</dbReference>
<organism evidence="9 10">
    <name type="scientific">Geotrichum candidum</name>
    <name type="common">Oospora lactis</name>
    <name type="synonym">Dipodascus geotrichum</name>
    <dbReference type="NCBI Taxonomy" id="1173061"/>
    <lineage>
        <taxon>Eukaryota</taxon>
        <taxon>Fungi</taxon>
        <taxon>Dikarya</taxon>
        <taxon>Ascomycota</taxon>
        <taxon>Saccharomycotina</taxon>
        <taxon>Dipodascomycetes</taxon>
        <taxon>Dipodascales</taxon>
        <taxon>Dipodascaceae</taxon>
        <taxon>Geotrichum</taxon>
    </lineage>
</organism>
<dbReference type="PANTHER" id="PTHR43310">
    <property type="entry name" value="SULFATE TRANSPORTER YBAR-RELATED"/>
    <property type="match status" value="1"/>
</dbReference>
<feature type="transmembrane region" description="Helical" evidence="6">
    <location>
        <begin position="660"/>
        <end position="683"/>
    </location>
</feature>
<evidence type="ECO:0000256" key="4">
    <source>
        <dbReference type="ARBA" id="ARBA00023136"/>
    </source>
</evidence>
<accession>A0A0J9XKP5</accession>
<evidence type="ECO:0000256" key="1">
    <source>
        <dbReference type="ARBA" id="ARBA00004141"/>
    </source>
</evidence>
<feature type="region of interest" description="Disordered" evidence="5">
    <location>
        <begin position="182"/>
        <end position="203"/>
    </location>
</feature>
<dbReference type="Gene3D" id="2.60.120.10">
    <property type="entry name" value="Jelly Rolls"/>
    <property type="match status" value="1"/>
</dbReference>
<protein>
    <recommendedName>
        <fullName evidence="11">STAS domain-containing protein</fullName>
    </recommendedName>
</protein>
<dbReference type="PANTHER" id="PTHR43310:SF4">
    <property type="entry name" value="AFR304WP"/>
    <property type="match status" value="1"/>
</dbReference>
<comment type="subcellular location">
    <subcellularLocation>
        <location evidence="1">Membrane</location>
        <topology evidence="1">Multi-pass membrane protein</topology>
    </subcellularLocation>
</comment>